<keyword evidence="2" id="KW-1185">Reference proteome</keyword>
<accession>A0A915KZD2</accession>
<evidence type="ECO:0000313" key="2">
    <source>
        <dbReference type="Proteomes" id="UP000887565"/>
    </source>
</evidence>
<feature type="region of interest" description="Disordered" evidence="1">
    <location>
        <begin position="46"/>
        <end position="65"/>
    </location>
</feature>
<dbReference type="Proteomes" id="UP000887565">
    <property type="component" value="Unplaced"/>
</dbReference>
<reference evidence="3" key="1">
    <citation type="submission" date="2022-11" db="UniProtKB">
        <authorList>
            <consortium name="WormBaseParasite"/>
        </authorList>
    </citation>
    <scope>IDENTIFICATION</scope>
</reference>
<dbReference type="WBParaSite" id="nRc.2.0.1.t43540-RA">
    <property type="protein sequence ID" value="nRc.2.0.1.t43540-RA"/>
    <property type="gene ID" value="nRc.2.0.1.g43540"/>
</dbReference>
<protein>
    <submittedName>
        <fullName evidence="3">Uncharacterized protein</fullName>
    </submittedName>
</protein>
<name>A0A915KZD2_ROMCU</name>
<proteinExistence type="predicted"/>
<evidence type="ECO:0000256" key="1">
    <source>
        <dbReference type="SAM" id="MobiDB-lite"/>
    </source>
</evidence>
<dbReference type="AlphaFoldDB" id="A0A915KZD2"/>
<evidence type="ECO:0000313" key="3">
    <source>
        <dbReference type="WBParaSite" id="nRc.2.0.1.t43540-RA"/>
    </source>
</evidence>
<sequence length="65" mass="7277">MLLNKENGKQMYLVLTPCAHDGIGYTAPSNAVFSSEQKTAEYNPIMRSQKGNTQQLSLTQSDKIW</sequence>
<feature type="compositionally biased region" description="Polar residues" evidence="1">
    <location>
        <begin position="49"/>
        <end position="65"/>
    </location>
</feature>
<organism evidence="2 3">
    <name type="scientific">Romanomermis culicivorax</name>
    <name type="common">Nematode worm</name>
    <dbReference type="NCBI Taxonomy" id="13658"/>
    <lineage>
        <taxon>Eukaryota</taxon>
        <taxon>Metazoa</taxon>
        <taxon>Ecdysozoa</taxon>
        <taxon>Nematoda</taxon>
        <taxon>Enoplea</taxon>
        <taxon>Dorylaimia</taxon>
        <taxon>Mermithida</taxon>
        <taxon>Mermithoidea</taxon>
        <taxon>Mermithidae</taxon>
        <taxon>Romanomermis</taxon>
    </lineage>
</organism>